<evidence type="ECO:0000313" key="3">
    <source>
        <dbReference type="EMBL" id="AMJ77724.1"/>
    </source>
</evidence>
<sequence length="1110" mass="126377">MLKDIRYFIDENVERQEQLECSWANTIEENRQASLNAFKQTMPTIYHTLKSANNCPESVFVNKDGELDIVDTSNGKALYGYDVNRNISEHLKKFEANPLTVSFNSSGHTDFLPKDIEVLVVFGIGLGPHLLSLLQNYKIRHLVIYEPNLGYLNCSLSFGIWGKVFNLATQQNTAIYLQTDINAKMVMKELGELYQAYPFDRVYVYQHYHTPEFDDAVSVFSKNTLNNLGMMVRESFPLRSHEDFLPPWPPVTDPEQWSSNNLNQHVFKQNIDTLLRFFPDIAKEFEHYVPSKWKPLANVKGEVNIFHIASGSALYGESPLADEMAAYNAFVKTPTKERLALGSIQGKTSQFSHQKMARRIEGIFKGIKASDEVLPEEIGALLLFGIGAGYKLEKLYNCFNVDCFFVCEPNRDYFFASLYAIDWKEILTKANIEDRRIYLNIGDDGSNLAKDLTGQFNAIGTHVIEAMYFSIGYDNQQLVPAAKKLREELRGIVALGEYFDYSRYGVAHTKWAIENKLKFYSKLSDLSEHVELSEVPVFIVGNGPSLDKLLPVLKEERGRAVVISCGTALQVLYKHGISPDFHAEIESNRDTFDWAVRVGSFDFLKKINLLSCNGVHPDTIKLFNDAFLSFKEGEASTVTINGLATEKKFPELKFAYPTVSNFVLNFSLEVGFKQLYLFGVDLGFVDGNHHHSKDSGYYKSDGTQLYDYLIQSKSSLVVKGNFRHSVLTKFEFNMARQMIEKAVAAYPKAYVYNLNDGAAIEGCLPLKPESVLLLSSTESKKDLLQWILESVHSSIDSDNFGSKFKLKFDQALLIQDVGEFIKLLDRKVSTKKDIRILIGQQRAFLIEKYLEEKSIFFYYFNGSINYINSVLIKITCIKDGTVLESVLEQVLSLWRDFLDQAHCSLSSYPDELDIISSAPRDRQNIILRDYFIDNGVELVSTTLHTQATLFNDSMCVYENKNLPSSQYQLEFLSTIRDIDLRNKKSEKVAFILSDLSLIDKLEYQKINDINGVLVLHPNKSNDEHINEVVFYTAVLSLVSTDKISVVVPKSINKDWLRRSCDLILNLKNSMYVAFETRSMIAFCTSDLQEHELTNGAGDRFRFAPEFTRNA</sequence>
<name>A0AAC9ACU2_9ALTE</name>
<accession>A0AAC9ACU2</accession>
<dbReference type="InterPro" id="IPR045376">
    <property type="entry name" value="Maf_N"/>
</dbReference>
<dbReference type="EMBL" id="CP013928">
    <property type="protein sequence ID" value="AMJ77724.1"/>
    <property type="molecule type" value="Genomic_DNA"/>
</dbReference>
<feature type="domain" description="6-hydroxymethylpterin diphosphokinase MptE-like" evidence="1">
    <location>
        <begin position="522"/>
        <end position="686"/>
    </location>
</feature>
<evidence type="ECO:0000259" key="1">
    <source>
        <dbReference type="Pfam" id="PF01973"/>
    </source>
</evidence>
<dbReference type="Pfam" id="PF01973">
    <property type="entry name" value="MptE-like"/>
    <property type="match status" value="1"/>
</dbReference>
<dbReference type="Proteomes" id="UP000061468">
    <property type="component" value="Chromosome"/>
</dbReference>
<dbReference type="AlphaFoldDB" id="A0AAC9ACU2"/>
<feature type="domain" description="Glycosyltransferase Maf N-terminal" evidence="2">
    <location>
        <begin position="35"/>
        <end position="106"/>
    </location>
</feature>
<dbReference type="Gene3D" id="3.90.1480.10">
    <property type="entry name" value="Alpha-2,3-sialyltransferase"/>
    <property type="match status" value="1"/>
</dbReference>
<feature type="domain" description="Glycosyltransferase Maf N-terminal" evidence="2">
    <location>
        <begin position="112"/>
        <end position="223"/>
    </location>
</feature>
<evidence type="ECO:0008006" key="5">
    <source>
        <dbReference type="Google" id="ProtNLM"/>
    </source>
</evidence>
<protein>
    <recommendedName>
        <fullName evidence="5">DUF115 domain-containing protein</fullName>
    </recommendedName>
</protein>
<organism evidence="3 4">
    <name type="scientific">Alteromonas mediterranea</name>
    <dbReference type="NCBI Taxonomy" id="314275"/>
    <lineage>
        <taxon>Bacteria</taxon>
        <taxon>Pseudomonadati</taxon>
        <taxon>Pseudomonadota</taxon>
        <taxon>Gammaproteobacteria</taxon>
        <taxon>Alteromonadales</taxon>
        <taxon>Alteromonadaceae</taxon>
        <taxon>Alteromonas/Salinimonas group</taxon>
        <taxon>Alteromonas</taxon>
    </lineage>
</organism>
<evidence type="ECO:0000259" key="2">
    <source>
        <dbReference type="Pfam" id="PF20157"/>
    </source>
</evidence>
<proteinExistence type="predicted"/>
<evidence type="ECO:0000313" key="4">
    <source>
        <dbReference type="Proteomes" id="UP000061468"/>
    </source>
</evidence>
<dbReference type="Pfam" id="PF20157">
    <property type="entry name" value="Maf_flag10_N"/>
    <property type="match status" value="3"/>
</dbReference>
<dbReference type="RefSeq" id="WP_015066452.1">
    <property type="nucleotide sequence ID" value="NZ_CAXGIV010000018.1"/>
</dbReference>
<gene>
    <name evidence="3" type="ORF">AV942_05055</name>
</gene>
<dbReference type="PANTHER" id="PTHR41786">
    <property type="entry name" value="MOTILITY ACCESSORY FACTOR MAF"/>
    <property type="match status" value="1"/>
</dbReference>
<feature type="domain" description="Glycosyltransferase Maf N-terminal" evidence="2">
    <location>
        <begin position="267"/>
        <end position="492"/>
    </location>
</feature>
<dbReference type="InterPro" id="IPR002826">
    <property type="entry name" value="MptE-like"/>
</dbReference>
<dbReference type="PANTHER" id="PTHR41786:SF1">
    <property type="entry name" value="6-HYDROXYMETHYLPTERIN DIPHOSPHOKINASE MPTE-LIKE DOMAIN-CONTAINING PROTEIN"/>
    <property type="match status" value="1"/>
</dbReference>
<reference evidence="3 4" key="1">
    <citation type="submission" date="2015-12" db="EMBL/GenBank/DDBJ databases">
        <title>Intraspecies pangenome expansion in the marine bacterium Alteromonas.</title>
        <authorList>
            <person name="Lopez-Perez M."/>
            <person name="Rodriguez-Valera F."/>
        </authorList>
    </citation>
    <scope>NUCLEOTIDE SEQUENCE [LARGE SCALE GENOMIC DNA]</scope>
    <source>
        <strain evidence="3 4">UM8</strain>
    </source>
</reference>